<evidence type="ECO:0000313" key="7">
    <source>
        <dbReference type="Proteomes" id="UP000294593"/>
    </source>
</evidence>
<keyword evidence="4" id="KW-0413">Isomerase</keyword>
<comment type="similarity">
    <text evidence="2 5">Belongs to the enoyl-CoA hydratase/isomerase family.</text>
</comment>
<dbReference type="InterPro" id="IPR001753">
    <property type="entry name" value="Enoyl-CoA_hydra/iso"/>
</dbReference>
<reference evidence="6 7" key="1">
    <citation type="submission" date="2019-03" db="EMBL/GenBank/DDBJ databases">
        <title>Genomic Encyclopedia of Type Strains, Phase IV (KMG-IV): sequencing the most valuable type-strain genomes for metagenomic binning, comparative biology and taxonomic classification.</title>
        <authorList>
            <person name="Goeker M."/>
        </authorList>
    </citation>
    <scope>NUCLEOTIDE SEQUENCE [LARGE SCALE GENOMIC DNA]</scope>
    <source>
        <strain evidence="6 7">DSM 11901</strain>
    </source>
</reference>
<keyword evidence="3" id="KW-0576">Peroxisome</keyword>
<evidence type="ECO:0000256" key="3">
    <source>
        <dbReference type="ARBA" id="ARBA00023140"/>
    </source>
</evidence>
<dbReference type="Pfam" id="PF00378">
    <property type="entry name" value="ECH_1"/>
    <property type="match status" value="1"/>
</dbReference>
<dbReference type="Proteomes" id="UP000294593">
    <property type="component" value="Unassembled WGS sequence"/>
</dbReference>
<evidence type="ECO:0000256" key="4">
    <source>
        <dbReference type="ARBA" id="ARBA00023235"/>
    </source>
</evidence>
<dbReference type="InterPro" id="IPR051053">
    <property type="entry name" value="ECH/Chromodomain_protein"/>
</dbReference>
<accession>A0A4R6RP76</accession>
<dbReference type="AlphaFoldDB" id="A0A4R6RP76"/>
<gene>
    <name evidence="6" type="ORF">EV672_101130</name>
</gene>
<evidence type="ECO:0000256" key="1">
    <source>
        <dbReference type="ARBA" id="ARBA00004275"/>
    </source>
</evidence>
<proteinExistence type="inferred from homology"/>
<dbReference type="InterPro" id="IPR018376">
    <property type="entry name" value="Enoyl-CoA_hyd/isom_CS"/>
</dbReference>
<evidence type="ECO:0000313" key="6">
    <source>
        <dbReference type="EMBL" id="TDP87995.1"/>
    </source>
</evidence>
<dbReference type="Gene3D" id="1.10.12.10">
    <property type="entry name" value="Lyase 2-enoyl-coa Hydratase, Chain A, domain 2"/>
    <property type="match status" value="1"/>
</dbReference>
<dbReference type="OrthoDB" id="5515649at2"/>
<dbReference type="NCBIfam" id="NF005700">
    <property type="entry name" value="PRK07511.1"/>
    <property type="match status" value="1"/>
</dbReference>
<name>A0A4R6RP76_9BURK</name>
<evidence type="ECO:0000256" key="5">
    <source>
        <dbReference type="RuleBase" id="RU003707"/>
    </source>
</evidence>
<comment type="subcellular location">
    <subcellularLocation>
        <location evidence="1">Peroxisome</location>
    </subcellularLocation>
</comment>
<protein>
    <submittedName>
        <fullName evidence="6">Enoyl-CoA hydratase/carnithine racemase</fullName>
    </submittedName>
</protein>
<dbReference type="PROSITE" id="PS00166">
    <property type="entry name" value="ENOYL_COA_HYDRATASE"/>
    <property type="match status" value="1"/>
</dbReference>
<dbReference type="NCBIfam" id="NF046063">
    <property type="entry name" value="oxepin_alt"/>
    <property type="match status" value="1"/>
</dbReference>
<dbReference type="Gene3D" id="3.90.226.10">
    <property type="entry name" value="2-enoyl-CoA Hydratase, Chain A, domain 1"/>
    <property type="match status" value="1"/>
</dbReference>
<dbReference type="PANTHER" id="PTHR43684">
    <property type="match status" value="1"/>
</dbReference>
<dbReference type="InterPro" id="IPR014748">
    <property type="entry name" value="Enoyl-CoA_hydra_C"/>
</dbReference>
<dbReference type="EMBL" id="SNXW01000001">
    <property type="protein sequence ID" value="TDP87995.1"/>
    <property type="molecule type" value="Genomic_DNA"/>
</dbReference>
<comment type="caution">
    <text evidence="6">The sequence shown here is derived from an EMBL/GenBank/DDBJ whole genome shotgun (WGS) entry which is preliminary data.</text>
</comment>
<dbReference type="CDD" id="cd06558">
    <property type="entry name" value="crotonase-like"/>
    <property type="match status" value="1"/>
</dbReference>
<dbReference type="RefSeq" id="WP_133605664.1">
    <property type="nucleotide sequence ID" value="NZ_SNXW01000001.1"/>
</dbReference>
<sequence>MTTELQTEHQGHTLVMRLNGPATRNALSPQVYAAGIELLNVAESNPDVRAVVLTGHGGHFCGGGDLQRLSQQRLHDLAGQGLHLDAFHQWIEALHSFPKPVIAAVEGVAAGGGMSLVLACDLVVAADNARFLSAYSQVGLSPDGGASWHLARAVGRSKALAQLWLGTPQTAQAWAAQGLVHQLCPAGEALAQALDLAEQLASVPAGVVASIKELVNDAAQPLRTQLDAEKQHFLVNLARPEAGAAIDAFLRKRAAKG</sequence>
<keyword evidence="7" id="KW-1185">Reference proteome</keyword>
<dbReference type="PANTHER" id="PTHR43684:SF1">
    <property type="entry name" value="ENOYL-COA DELTA ISOMERASE 2"/>
    <property type="match status" value="1"/>
</dbReference>
<organism evidence="6 7">
    <name type="scientific">Aquabacterium commune</name>
    <dbReference type="NCBI Taxonomy" id="70586"/>
    <lineage>
        <taxon>Bacteria</taxon>
        <taxon>Pseudomonadati</taxon>
        <taxon>Pseudomonadota</taxon>
        <taxon>Betaproteobacteria</taxon>
        <taxon>Burkholderiales</taxon>
        <taxon>Aquabacterium</taxon>
    </lineage>
</organism>
<dbReference type="GO" id="GO:0004165">
    <property type="term" value="F:delta(3)-delta(2)-enoyl-CoA isomerase activity"/>
    <property type="evidence" value="ECO:0007669"/>
    <property type="project" value="UniProtKB-ARBA"/>
</dbReference>
<dbReference type="SUPFAM" id="SSF52096">
    <property type="entry name" value="ClpP/crotonase"/>
    <property type="match status" value="1"/>
</dbReference>
<evidence type="ECO:0000256" key="2">
    <source>
        <dbReference type="ARBA" id="ARBA00005254"/>
    </source>
</evidence>
<dbReference type="InterPro" id="IPR029045">
    <property type="entry name" value="ClpP/crotonase-like_dom_sf"/>
</dbReference>